<evidence type="ECO:0000313" key="2">
    <source>
        <dbReference type="Proteomes" id="UP000267027"/>
    </source>
</evidence>
<keyword evidence="2" id="KW-1185">Reference proteome</keyword>
<reference evidence="1 2" key="2">
    <citation type="submission" date="2018-11" db="EMBL/GenBank/DDBJ databases">
        <authorList>
            <consortium name="Pathogen Informatics"/>
        </authorList>
    </citation>
    <scope>NUCLEOTIDE SEQUENCE [LARGE SCALE GENOMIC DNA]</scope>
    <source>
        <strain evidence="1 2">Costa Rica</strain>
    </source>
</reference>
<dbReference type="Proteomes" id="UP000267027">
    <property type="component" value="Unassembled WGS sequence"/>
</dbReference>
<reference evidence="3" key="1">
    <citation type="submission" date="2017-02" db="UniProtKB">
        <authorList>
            <consortium name="WormBaseParasite"/>
        </authorList>
    </citation>
    <scope>IDENTIFICATION</scope>
</reference>
<accession>A0A0R3PV95</accession>
<evidence type="ECO:0000313" key="1">
    <source>
        <dbReference type="EMBL" id="VDM61511.1"/>
    </source>
</evidence>
<proteinExistence type="predicted"/>
<organism evidence="3">
    <name type="scientific">Angiostrongylus costaricensis</name>
    <name type="common">Nematode worm</name>
    <dbReference type="NCBI Taxonomy" id="334426"/>
    <lineage>
        <taxon>Eukaryota</taxon>
        <taxon>Metazoa</taxon>
        <taxon>Ecdysozoa</taxon>
        <taxon>Nematoda</taxon>
        <taxon>Chromadorea</taxon>
        <taxon>Rhabditida</taxon>
        <taxon>Rhabditina</taxon>
        <taxon>Rhabditomorpha</taxon>
        <taxon>Strongyloidea</taxon>
        <taxon>Metastrongylidae</taxon>
        <taxon>Angiostrongylus</taxon>
    </lineage>
</organism>
<sequence>MPPPMTPEKSCSSEHATVEESGLSINIGSFEQLATRIVRLRLKTTGSIPALKTVVVYALTSNHDEEEIEAFNLDWEKF</sequence>
<name>A0A0R3PV95_ANGCS</name>
<dbReference type="WBParaSite" id="ACOC_0000992501-mRNA-1">
    <property type="protein sequence ID" value="ACOC_0000992501-mRNA-1"/>
    <property type="gene ID" value="ACOC_0000992501"/>
</dbReference>
<dbReference type="EMBL" id="UYYA01004377">
    <property type="protein sequence ID" value="VDM61511.1"/>
    <property type="molecule type" value="Genomic_DNA"/>
</dbReference>
<protein>
    <submittedName>
        <fullName evidence="1 3">Uncharacterized protein</fullName>
    </submittedName>
</protein>
<evidence type="ECO:0000313" key="3">
    <source>
        <dbReference type="WBParaSite" id="ACOC_0000992501-mRNA-1"/>
    </source>
</evidence>
<gene>
    <name evidence="1" type="ORF">ACOC_LOCUS9926</name>
</gene>
<dbReference type="AlphaFoldDB" id="A0A0R3PV95"/>